<comment type="similarity">
    <text evidence="1 4">Belongs to the UDP-glycosyltransferase family.</text>
</comment>
<accession>A0AAV0F7M0</accession>
<dbReference type="InterPro" id="IPR058980">
    <property type="entry name" value="Glyco_transf_N"/>
</dbReference>
<evidence type="ECO:0000256" key="4">
    <source>
        <dbReference type="RuleBase" id="RU003718"/>
    </source>
</evidence>
<name>A0AAV0F7M0_9ASTE</name>
<reference evidence="7" key="1">
    <citation type="submission" date="2022-07" db="EMBL/GenBank/DDBJ databases">
        <authorList>
            <person name="Macas J."/>
            <person name="Novak P."/>
            <person name="Neumann P."/>
        </authorList>
    </citation>
    <scope>NUCLEOTIDE SEQUENCE</scope>
</reference>
<evidence type="ECO:0000259" key="6">
    <source>
        <dbReference type="Pfam" id="PF26168"/>
    </source>
</evidence>
<dbReference type="InterPro" id="IPR002213">
    <property type="entry name" value="UDP_glucos_trans"/>
</dbReference>
<sequence>MGGSEHIVMVPFMAHGHLIPFLGLAQRLHHRTGFRVTLATTPLNVKYLTSCIDTAGEDSAAAKQSIRLVALPFSCADNGLPPNSENTEALPLHHMITIIRSTHSLKEPFRDLIADITAGDGKPPLCIISDVFIGWGSEVARACGTVNVSFTTSGAYGTTAYNSFWRNLPHLTAAGADREDGEGEFAIPGFPDSCRFNLSHLHPYMRAADGTDPWSNVIQSFVSDSLDSFGSLCNTVEEIEPLGSEALRSFTKLPVWCVGPLIPPAMLKDGQASLDIAGKRTGKVHGLSPEKCREWLDEQSEGSVLYISFGSQNTISASQMMELGLGLKDSGKAFIWVIRPPIGFDIKGEFKSEWLPEGFLEENQADRRGPKQGLVIHGWAPQLEILWHKSTGAFLSHCGWNSSLESLSQGVPLIGWPMAGEQAFNSKMMAEELGVCIELTKGVKSNIARDDVKRVIDIVLGSREMKEKAGRVKDSIRAAVKEENAAADRGGKGSSLRAIDDFVSSLLSRRRVPV</sequence>
<evidence type="ECO:0000256" key="3">
    <source>
        <dbReference type="ARBA" id="ARBA00022679"/>
    </source>
</evidence>
<keyword evidence="8" id="KW-1185">Reference proteome</keyword>
<evidence type="ECO:0000313" key="7">
    <source>
        <dbReference type="EMBL" id="CAH9131504.1"/>
    </source>
</evidence>
<proteinExistence type="inferred from homology"/>
<dbReference type="Pfam" id="PF26168">
    <property type="entry name" value="Glyco_transf_N"/>
    <property type="match status" value="1"/>
</dbReference>
<dbReference type="AlphaFoldDB" id="A0AAV0F7M0"/>
<dbReference type="PROSITE" id="PS00375">
    <property type="entry name" value="UDPGT"/>
    <property type="match status" value="1"/>
</dbReference>
<keyword evidence="2 4" id="KW-0328">Glycosyltransferase</keyword>
<dbReference type="SUPFAM" id="SSF53756">
    <property type="entry name" value="UDP-Glycosyltransferase/glycogen phosphorylase"/>
    <property type="match status" value="1"/>
</dbReference>
<organism evidence="7 8">
    <name type="scientific">Cuscuta epithymum</name>
    <dbReference type="NCBI Taxonomy" id="186058"/>
    <lineage>
        <taxon>Eukaryota</taxon>
        <taxon>Viridiplantae</taxon>
        <taxon>Streptophyta</taxon>
        <taxon>Embryophyta</taxon>
        <taxon>Tracheophyta</taxon>
        <taxon>Spermatophyta</taxon>
        <taxon>Magnoliopsida</taxon>
        <taxon>eudicotyledons</taxon>
        <taxon>Gunneridae</taxon>
        <taxon>Pentapetalae</taxon>
        <taxon>asterids</taxon>
        <taxon>lamiids</taxon>
        <taxon>Solanales</taxon>
        <taxon>Convolvulaceae</taxon>
        <taxon>Cuscuteae</taxon>
        <taxon>Cuscuta</taxon>
        <taxon>Cuscuta subgen. Cuscuta</taxon>
    </lineage>
</organism>
<dbReference type="EC" id="2.4.1.-" evidence="5"/>
<evidence type="ECO:0000256" key="2">
    <source>
        <dbReference type="ARBA" id="ARBA00022676"/>
    </source>
</evidence>
<dbReference type="FunFam" id="3.40.50.2000:FF:000064">
    <property type="entry name" value="Glycosyltransferase"/>
    <property type="match status" value="1"/>
</dbReference>
<gene>
    <name evidence="7" type="ORF">CEPIT_LOCUS31437</name>
</gene>
<dbReference type="Gene3D" id="3.40.50.2000">
    <property type="entry name" value="Glycogen Phosphorylase B"/>
    <property type="match status" value="2"/>
</dbReference>
<dbReference type="GO" id="GO:0035251">
    <property type="term" value="F:UDP-glucosyltransferase activity"/>
    <property type="evidence" value="ECO:0007669"/>
    <property type="project" value="TreeGrafter"/>
</dbReference>
<dbReference type="InterPro" id="IPR035595">
    <property type="entry name" value="UDP_glycos_trans_CS"/>
</dbReference>
<protein>
    <recommendedName>
        <fullName evidence="5">Glycosyltransferase</fullName>
        <ecNumber evidence="5">2.4.1.-</ecNumber>
    </recommendedName>
</protein>
<dbReference type="PANTHER" id="PTHR48047:SF107">
    <property type="entry name" value="UDP-GLYCOSYLTRANSFERASE 92A1-LIKE"/>
    <property type="match status" value="1"/>
</dbReference>
<evidence type="ECO:0000256" key="5">
    <source>
        <dbReference type="RuleBase" id="RU362057"/>
    </source>
</evidence>
<evidence type="ECO:0000313" key="8">
    <source>
        <dbReference type="Proteomes" id="UP001152523"/>
    </source>
</evidence>
<dbReference type="FunFam" id="3.40.50.2000:FF:000103">
    <property type="entry name" value="Glycosyltransferase"/>
    <property type="match status" value="1"/>
</dbReference>
<keyword evidence="3 4" id="KW-0808">Transferase</keyword>
<evidence type="ECO:0000256" key="1">
    <source>
        <dbReference type="ARBA" id="ARBA00009995"/>
    </source>
</evidence>
<dbReference type="CDD" id="cd03784">
    <property type="entry name" value="GT1_Gtf-like"/>
    <property type="match status" value="1"/>
</dbReference>
<dbReference type="EMBL" id="CAMAPF010000966">
    <property type="protein sequence ID" value="CAH9131504.1"/>
    <property type="molecule type" value="Genomic_DNA"/>
</dbReference>
<feature type="domain" description="Glycosyltransferase N-terminal" evidence="6">
    <location>
        <begin position="7"/>
        <end position="137"/>
    </location>
</feature>
<comment type="caution">
    <text evidence="7">The sequence shown here is derived from an EMBL/GenBank/DDBJ whole genome shotgun (WGS) entry which is preliminary data.</text>
</comment>
<dbReference type="Proteomes" id="UP001152523">
    <property type="component" value="Unassembled WGS sequence"/>
</dbReference>
<dbReference type="PANTHER" id="PTHR48047">
    <property type="entry name" value="GLYCOSYLTRANSFERASE"/>
    <property type="match status" value="1"/>
</dbReference>
<dbReference type="Pfam" id="PF00201">
    <property type="entry name" value="UDPGT"/>
    <property type="match status" value="1"/>
</dbReference>